<feature type="region of interest" description="Disordered" evidence="1">
    <location>
        <begin position="87"/>
        <end position="108"/>
    </location>
</feature>
<proteinExistence type="predicted"/>
<name>A0A0F9F129_9ZZZZ</name>
<accession>A0A0F9F129</accession>
<evidence type="ECO:0000256" key="1">
    <source>
        <dbReference type="SAM" id="MobiDB-lite"/>
    </source>
</evidence>
<organism evidence="2">
    <name type="scientific">marine sediment metagenome</name>
    <dbReference type="NCBI Taxonomy" id="412755"/>
    <lineage>
        <taxon>unclassified sequences</taxon>
        <taxon>metagenomes</taxon>
        <taxon>ecological metagenomes</taxon>
    </lineage>
</organism>
<gene>
    <name evidence="2" type="ORF">LCGC14_2008090</name>
</gene>
<feature type="non-terminal residue" evidence="2">
    <location>
        <position position="108"/>
    </location>
</feature>
<reference evidence="2" key="1">
    <citation type="journal article" date="2015" name="Nature">
        <title>Complex archaea that bridge the gap between prokaryotes and eukaryotes.</title>
        <authorList>
            <person name="Spang A."/>
            <person name="Saw J.H."/>
            <person name="Jorgensen S.L."/>
            <person name="Zaremba-Niedzwiedzka K."/>
            <person name="Martijn J."/>
            <person name="Lind A.E."/>
            <person name="van Eijk R."/>
            <person name="Schleper C."/>
            <person name="Guy L."/>
            <person name="Ettema T.J."/>
        </authorList>
    </citation>
    <scope>NUCLEOTIDE SEQUENCE</scope>
</reference>
<evidence type="ECO:0000313" key="2">
    <source>
        <dbReference type="EMBL" id="KKL80108.1"/>
    </source>
</evidence>
<sequence>MPVIFAKSDTGTGLISSDIDHNATANYVADEHVAHSSVSITASGILSGGGTIVATRQIGLTNSDIDHDQTTNFATNEHFTEASIDHGNVTGLDDNDHTQYVTGVSGST</sequence>
<dbReference type="AlphaFoldDB" id="A0A0F9F129"/>
<comment type="caution">
    <text evidence="2">The sequence shown here is derived from an EMBL/GenBank/DDBJ whole genome shotgun (WGS) entry which is preliminary data.</text>
</comment>
<feature type="compositionally biased region" description="Polar residues" evidence="1">
    <location>
        <begin position="98"/>
        <end position="108"/>
    </location>
</feature>
<protein>
    <submittedName>
        <fullName evidence="2">Uncharacterized protein</fullName>
    </submittedName>
</protein>
<dbReference type="EMBL" id="LAZR01022954">
    <property type="protein sequence ID" value="KKL80108.1"/>
    <property type="molecule type" value="Genomic_DNA"/>
</dbReference>